<organism evidence="5 6">
    <name type="scientific">Cutaneotrichosporon spelunceum</name>
    <dbReference type="NCBI Taxonomy" id="1672016"/>
    <lineage>
        <taxon>Eukaryota</taxon>
        <taxon>Fungi</taxon>
        <taxon>Dikarya</taxon>
        <taxon>Basidiomycota</taxon>
        <taxon>Agaricomycotina</taxon>
        <taxon>Tremellomycetes</taxon>
        <taxon>Trichosporonales</taxon>
        <taxon>Trichosporonaceae</taxon>
        <taxon>Cutaneotrichosporon</taxon>
    </lineage>
</organism>
<dbReference type="SUPFAM" id="SSF50630">
    <property type="entry name" value="Acid proteases"/>
    <property type="match status" value="1"/>
</dbReference>
<dbReference type="InterPro" id="IPR001461">
    <property type="entry name" value="Aspartic_peptidase_A1"/>
</dbReference>
<dbReference type="PANTHER" id="PTHR47966">
    <property type="entry name" value="BETA-SITE APP-CLEAVING ENZYME, ISOFORM A-RELATED"/>
    <property type="match status" value="1"/>
</dbReference>
<dbReference type="CDD" id="cd05471">
    <property type="entry name" value="pepsin_like"/>
    <property type="match status" value="1"/>
</dbReference>
<keyword evidence="2" id="KW-1015">Disulfide bond</keyword>
<dbReference type="Proteomes" id="UP001222932">
    <property type="component" value="Unassembled WGS sequence"/>
</dbReference>
<dbReference type="Pfam" id="PF00026">
    <property type="entry name" value="Asp"/>
    <property type="match status" value="1"/>
</dbReference>
<proteinExistence type="inferred from homology"/>
<feature type="domain" description="Peptidase A1" evidence="4">
    <location>
        <begin position="44"/>
        <end position="391"/>
    </location>
</feature>
<gene>
    <name evidence="5" type="ORF">CspeluHIS016_0211770</name>
</gene>
<accession>A0AAD3YAM1</accession>
<reference evidence="5" key="1">
    <citation type="journal article" date="2023" name="BMC Genomics">
        <title>Chromosome-level genome assemblies of Cutaneotrichosporon spp. (Trichosporonales, Basidiomycota) reveal imbalanced evolution between nucleotide sequences and chromosome synteny.</title>
        <authorList>
            <person name="Kobayashi Y."/>
            <person name="Kayamori A."/>
            <person name="Aoki K."/>
            <person name="Shiwa Y."/>
            <person name="Matsutani M."/>
            <person name="Fujita N."/>
            <person name="Sugita T."/>
            <person name="Iwasaki W."/>
            <person name="Tanaka N."/>
            <person name="Takashima M."/>
        </authorList>
    </citation>
    <scope>NUCLEOTIDE SEQUENCE</scope>
    <source>
        <strain evidence="5">HIS016</strain>
    </source>
</reference>
<dbReference type="AlphaFoldDB" id="A0AAD3YAM1"/>
<dbReference type="Gene3D" id="2.40.70.10">
    <property type="entry name" value="Acid Proteases"/>
    <property type="match status" value="2"/>
</dbReference>
<evidence type="ECO:0000313" key="5">
    <source>
        <dbReference type="EMBL" id="GMK56121.1"/>
    </source>
</evidence>
<feature type="chain" id="PRO_5041972728" description="Peptidase A1 domain-containing protein" evidence="3">
    <location>
        <begin position="16"/>
        <end position="417"/>
    </location>
</feature>
<keyword evidence="3" id="KW-0732">Signal</keyword>
<feature type="signal peptide" evidence="3">
    <location>
        <begin position="1"/>
        <end position="15"/>
    </location>
</feature>
<comment type="caution">
    <text evidence="5">The sequence shown here is derived from an EMBL/GenBank/DDBJ whole genome shotgun (WGS) entry which is preliminary data.</text>
</comment>
<keyword evidence="6" id="KW-1185">Reference proteome</keyword>
<dbReference type="PRINTS" id="PR00792">
    <property type="entry name" value="PEPSIN"/>
</dbReference>
<dbReference type="GO" id="GO:0004190">
    <property type="term" value="F:aspartic-type endopeptidase activity"/>
    <property type="evidence" value="ECO:0007669"/>
    <property type="project" value="InterPro"/>
</dbReference>
<dbReference type="PROSITE" id="PS51767">
    <property type="entry name" value="PEPTIDASE_A1"/>
    <property type="match status" value="1"/>
</dbReference>
<evidence type="ECO:0000256" key="2">
    <source>
        <dbReference type="PIRSR" id="PIRSR601461-2"/>
    </source>
</evidence>
<feature type="disulfide bond" evidence="2">
    <location>
        <begin position="74"/>
        <end position="79"/>
    </location>
</feature>
<dbReference type="GO" id="GO:0006508">
    <property type="term" value="P:proteolysis"/>
    <property type="evidence" value="ECO:0007669"/>
    <property type="project" value="InterPro"/>
</dbReference>
<evidence type="ECO:0000313" key="6">
    <source>
        <dbReference type="Proteomes" id="UP001222932"/>
    </source>
</evidence>
<comment type="similarity">
    <text evidence="1">Belongs to the peptidase A1 family.</text>
</comment>
<dbReference type="InterPro" id="IPR034164">
    <property type="entry name" value="Pepsin-like_dom"/>
</dbReference>
<evidence type="ECO:0000259" key="4">
    <source>
        <dbReference type="PROSITE" id="PS51767"/>
    </source>
</evidence>
<evidence type="ECO:0000256" key="3">
    <source>
        <dbReference type="SAM" id="SignalP"/>
    </source>
</evidence>
<sequence length="417" mass="44479">MLVALVLPLLGSTLSAPVSPHAGPITLALRHVPEQTGIERRVRRWEGEGKGVPLHPLELMFDTGSPALWVMDSCTAPQCRMSALFDALSSTTLTRTDDSWGMLYGAANISGGVASDMIGIGGARARTAMGLVTNPPNWGHTASGLIGFGPATPHATPPWWAGVLASWPEKRFGLLVGQTADWLSPLPLNTTVRHAGRVTLGGVDASLFKPPLYSTPANLSHWWAVGLEGVRVNGAPIDIRGLESTRYGQVDGLPSAMLDTGLSGIIGPPAAVERVYASIPGAFSPDGVTYFVPREFGHSESREKGGLEFCLASQCWPATLLDLSDCRERDEAKDWFPAQVAAAPSVQAWCTGILFASEEAGTQVTQWILGNAFLQHNYVVHQFDPPEVQVGLLSDRALVLVREANIALNRLLGSRVG</sequence>
<dbReference type="InterPro" id="IPR033121">
    <property type="entry name" value="PEPTIDASE_A1"/>
</dbReference>
<dbReference type="EMBL" id="BTCM01000002">
    <property type="protein sequence ID" value="GMK56121.1"/>
    <property type="molecule type" value="Genomic_DNA"/>
</dbReference>
<reference evidence="5" key="2">
    <citation type="submission" date="2023-06" db="EMBL/GenBank/DDBJ databases">
        <authorList>
            <person name="Kobayashi Y."/>
            <person name="Kayamori A."/>
            <person name="Aoki K."/>
            <person name="Shiwa Y."/>
            <person name="Fujita N."/>
            <person name="Sugita T."/>
            <person name="Iwasaki W."/>
            <person name="Tanaka N."/>
            <person name="Takashima M."/>
        </authorList>
    </citation>
    <scope>NUCLEOTIDE SEQUENCE</scope>
    <source>
        <strain evidence="5">HIS016</strain>
    </source>
</reference>
<evidence type="ECO:0000256" key="1">
    <source>
        <dbReference type="ARBA" id="ARBA00007447"/>
    </source>
</evidence>
<name>A0AAD3YAM1_9TREE</name>
<dbReference type="PANTHER" id="PTHR47966:SF6">
    <property type="entry name" value="PEPTIDASE A1 DOMAIN-CONTAINING PROTEIN"/>
    <property type="match status" value="1"/>
</dbReference>
<protein>
    <recommendedName>
        <fullName evidence="4">Peptidase A1 domain-containing protein</fullName>
    </recommendedName>
</protein>
<dbReference type="InterPro" id="IPR021109">
    <property type="entry name" value="Peptidase_aspartic_dom_sf"/>
</dbReference>